<feature type="domain" description="Myb-like" evidence="6">
    <location>
        <begin position="104"/>
        <end position="149"/>
    </location>
</feature>
<dbReference type="InterPro" id="IPR000433">
    <property type="entry name" value="Znf_ZZ"/>
</dbReference>
<keyword evidence="3" id="KW-0862">Zinc</keyword>
<dbReference type="InterPro" id="IPR001005">
    <property type="entry name" value="SANT/Myb"/>
</dbReference>
<dbReference type="eggNOG" id="KOG0457">
    <property type="taxonomic scope" value="Eukaryota"/>
</dbReference>
<reference evidence="9 10" key="1">
    <citation type="submission" date="2011-07" db="EMBL/GenBank/DDBJ databases">
        <authorList>
            <person name="Coyne R."/>
            <person name="Brami D."/>
            <person name="Johnson J."/>
            <person name="Hostetler J."/>
            <person name="Hannick L."/>
            <person name="Clark T."/>
            <person name="Cassidy-Hanley D."/>
            <person name="Inman J."/>
        </authorList>
    </citation>
    <scope>NUCLEOTIDE SEQUENCE [LARGE SCALE GENOMIC DNA]</scope>
    <source>
        <strain evidence="9 10">G5</strain>
    </source>
</reference>
<dbReference type="Proteomes" id="UP000008983">
    <property type="component" value="Unassembled WGS sequence"/>
</dbReference>
<dbReference type="InterPro" id="IPR017884">
    <property type="entry name" value="SANT_dom"/>
</dbReference>
<keyword evidence="5" id="KW-1133">Transmembrane helix</keyword>
<evidence type="ECO:0000259" key="7">
    <source>
        <dbReference type="PROSITE" id="PS50119"/>
    </source>
</evidence>
<keyword evidence="10" id="KW-1185">Reference proteome</keyword>
<dbReference type="Pfam" id="PF00249">
    <property type="entry name" value="Myb_DNA-binding"/>
    <property type="match status" value="1"/>
</dbReference>
<evidence type="ECO:0000313" key="10">
    <source>
        <dbReference type="Proteomes" id="UP000008983"/>
    </source>
</evidence>
<dbReference type="GeneID" id="14907138"/>
<dbReference type="InterPro" id="IPR055141">
    <property type="entry name" value="TADA2A_B-like_dom"/>
</dbReference>
<organism evidence="9 10">
    <name type="scientific">Ichthyophthirius multifiliis</name>
    <name type="common">White spot disease agent</name>
    <name type="synonym">Ich</name>
    <dbReference type="NCBI Taxonomy" id="5932"/>
    <lineage>
        <taxon>Eukaryota</taxon>
        <taxon>Sar</taxon>
        <taxon>Alveolata</taxon>
        <taxon>Ciliophora</taxon>
        <taxon>Intramacronucleata</taxon>
        <taxon>Oligohymenophorea</taxon>
        <taxon>Hymenostomatida</taxon>
        <taxon>Ophryoglenina</taxon>
        <taxon>Ichthyophthirius</taxon>
    </lineage>
</organism>
<evidence type="ECO:0000313" key="9">
    <source>
        <dbReference type="EMBL" id="EGR31009.1"/>
    </source>
</evidence>
<evidence type="ECO:0000256" key="5">
    <source>
        <dbReference type="SAM" id="Phobius"/>
    </source>
</evidence>
<dbReference type="InParanoid" id="G0QUU9"/>
<dbReference type="SMART" id="SM00717">
    <property type="entry name" value="SANT"/>
    <property type="match status" value="1"/>
</dbReference>
<evidence type="ECO:0000256" key="3">
    <source>
        <dbReference type="ARBA" id="ARBA00022833"/>
    </source>
</evidence>
<dbReference type="GO" id="GO:0003682">
    <property type="term" value="F:chromatin binding"/>
    <property type="evidence" value="ECO:0007669"/>
    <property type="project" value="TreeGrafter"/>
</dbReference>
<gene>
    <name evidence="9" type="ORF">IMG5_119510</name>
</gene>
<dbReference type="EMBL" id="GL983923">
    <property type="protein sequence ID" value="EGR31009.1"/>
    <property type="molecule type" value="Genomic_DNA"/>
</dbReference>
<feature type="domain" description="SANT" evidence="8">
    <location>
        <begin position="100"/>
        <end position="155"/>
    </location>
</feature>
<feature type="domain" description="B box-type" evidence="7">
    <location>
        <begin position="43"/>
        <end position="95"/>
    </location>
</feature>
<evidence type="ECO:0000259" key="8">
    <source>
        <dbReference type="PROSITE" id="PS51293"/>
    </source>
</evidence>
<dbReference type="GO" id="GO:0003713">
    <property type="term" value="F:transcription coactivator activity"/>
    <property type="evidence" value="ECO:0007669"/>
    <property type="project" value="TreeGrafter"/>
</dbReference>
<dbReference type="PANTHER" id="PTHR12374">
    <property type="entry name" value="TRANSCRIPTIONAL ADAPTOR 2 ADA2 -RELATED"/>
    <property type="match status" value="1"/>
</dbReference>
<dbReference type="Gene3D" id="1.10.10.10">
    <property type="entry name" value="Winged helix-like DNA-binding domain superfamily/Winged helix DNA-binding domain"/>
    <property type="match status" value="1"/>
</dbReference>
<dbReference type="GO" id="GO:0006357">
    <property type="term" value="P:regulation of transcription by RNA polymerase II"/>
    <property type="evidence" value="ECO:0007669"/>
    <property type="project" value="TreeGrafter"/>
</dbReference>
<dbReference type="PROSITE" id="PS51293">
    <property type="entry name" value="SANT"/>
    <property type="match status" value="1"/>
</dbReference>
<evidence type="ECO:0000256" key="4">
    <source>
        <dbReference type="PROSITE-ProRule" id="PRU00024"/>
    </source>
</evidence>
<dbReference type="PANTHER" id="PTHR12374:SF20">
    <property type="entry name" value="TRANSCRIPTIONAL ADAPTER 2-ALPHA"/>
    <property type="match status" value="1"/>
</dbReference>
<proteinExistence type="predicted"/>
<evidence type="ECO:0000259" key="6">
    <source>
        <dbReference type="PROSITE" id="PS50090"/>
    </source>
</evidence>
<dbReference type="InterPro" id="IPR036388">
    <property type="entry name" value="WH-like_DNA-bd_sf"/>
</dbReference>
<keyword evidence="1" id="KW-0479">Metal-binding</keyword>
<dbReference type="OMA" id="YNGNHRP"/>
<dbReference type="GO" id="GO:0006338">
    <property type="term" value="P:chromatin remodeling"/>
    <property type="evidence" value="ECO:0007669"/>
    <property type="project" value="TreeGrafter"/>
</dbReference>
<dbReference type="GO" id="GO:0008270">
    <property type="term" value="F:zinc ion binding"/>
    <property type="evidence" value="ECO:0007669"/>
    <property type="project" value="UniProtKB-KW"/>
</dbReference>
<dbReference type="Gene3D" id="1.10.10.60">
    <property type="entry name" value="Homeodomain-like"/>
    <property type="match status" value="1"/>
</dbReference>
<sequence>MVELVMKFYYEKDDQNKKNKKKQTQTQQESQPNTIYTNLYYPSNKVHCDNCKKDISKQVKIYCTLSNADICVNCFADGIEFDNHKIEEDYNVINKLNYPLISENWTCEEELLLFEGLQRYGFGNWNDVQDHIGTDKTKEEIEKHYEDYHLDKINKQFYPQEFLSFIAERQENTLELKILNNLNNEIFEDKFLKKKFGNVSETIGYMPLRGDFEVEYDNDAELLLAEMEFNDDDKPNELAMKYKLLEIYNARLDERVKRKNLLQKEVYQILERSKEEKEIYNMMKVFARFSTPEEHERLVQGIIKERQIRQKIEELKTYKKIGLNTFEDIEIYLNEKRKNDETYNKKMKQNEKIINEKAIINNNNQYKFFFFINIFIYMYVFLYFFKEINLCEQLDISPYEYLVMKEVLVREAVKENFIKKDFAENKLKLGLFQLQYKQLYNIYFLKDKDRATGIFDFLVANKYILEKKQ</sequence>
<dbReference type="OrthoDB" id="433979at2759"/>
<dbReference type="Pfam" id="PF25299">
    <property type="entry name" value="ZZ_ADA2"/>
    <property type="match status" value="1"/>
</dbReference>
<keyword evidence="2 4" id="KW-0863">Zinc-finger</keyword>
<dbReference type="AlphaFoldDB" id="G0QUU9"/>
<dbReference type="SUPFAM" id="SSF57850">
    <property type="entry name" value="RING/U-box"/>
    <property type="match status" value="1"/>
</dbReference>
<evidence type="ECO:0008006" key="11">
    <source>
        <dbReference type="Google" id="ProtNLM"/>
    </source>
</evidence>
<dbReference type="InterPro" id="IPR000315">
    <property type="entry name" value="Znf_B-box"/>
</dbReference>
<dbReference type="SUPFAM" id="SSF46689">
    <property type="entry name" value="Homeodomain-like"/>
    <property type="match status" value="2"/>
</dbReference>
<evidence type="ECO:0000256" key="2">
    <source>
        <dbReference type="ARBA" id="ARBA00022771"/>
    </source>
</evidence>
<dbReference type="InterPro" id="IPR009057">
    <property type="entry name" value="Homeodomain-like_sf"/>
</dbReference>
<dbReference type="PROSITE" id="PS50090">
    <property type="entry name" value="MYB_LIKE"/>
    <property type="match status" value="1"/>
</dbReference>
<name>G0QUU9_ICHMU</name>
<dbReference type="PROSITE" id="PS50119">
    <property type="entry name" value="ZF_BBOX"/>
    <property type="match status" value="1"/>
</dbReference>
<keyword evidence="5" id="KW-0812">Transmembrane</keyword>
<keyword evidence="5" id="KW-0472">Membrane</keyword>
<dbReference type="RefSeq" id="XP_004034495.1">
    <property type="nucleotide sequence ID" value="XM_004034447.1"/>
</dbReference>
<accession>G0QUU9</accession>
<dbReference type="Pfam" id="PF22941">
    <property type="entry name" value="TADA2A-like_3rd"/>
    <property type="match status" value="1"/>
</dbReference>
<dbReference type="GO" id="GO:0005634">
    <property type="term" value="C:nucleus"/>
    <property type="evidence" value="ECO:0007669"/>
    <property type="project" value="TreeGrafter"/>
</dbReference>
<dbReference type="STRING" id="857967.G0QUU9"/>
<evidence type="ECO:0000256" key="1">
    <source>
        <dbReference type="ARBA" id="ARBA00022723"/>
    </source>
</evidence>
<protein>
    <recommendedName>
        <fullName evidence="11">Transcriptional adapter</fullName>
    </recommendedName>
</protein>
<feature type="transmembrane region" description="Helical" evidence="5">
    <location>
        <begin position="368"/>
        <end position="385"/>
    </location>
</feature>